<feature type="region of interest" description="Disordered" evidence="6">
    <location>
        <begin position="92"/>
        <end position="154"/>
    </location>
</feature>
<feature type="compositionally biased region" description="Low complexity" evidence="6">
    <location>
        <begin position="104"/>
        <end position="130"/>
    </location>
</feature>
<feature type="domain" description="Chitin-binding type-2" evidence="8">
    <location>
        <begin position="143"/>
        <end position="199"/>
    </location>
</feature>
<dbReference type="PANTHER" id="PTHR23301">
    <property type="entry name" value="CHITIN BINDING PERITROPHIN-A"/>
    <property type="match status" value="1"/>
</dbReference>
<feature type="signal peptide" evidence="7">
    <location>
        <begin position="1"/>
        <end position="22"/>
    </location>
</feature>
<name>B3NHF0_DROER</name>
<dbReference type="AlphaFoldDB" id="B3NHF0"/>
<dbReference type="KEGG" id="der:6544936"/>
<evidence type="ECO:0000256" key="4">
    <source>
        <dbReference type="ARBA" id="ARBA00023157"/>
    </source>
</evidence>
<dbReference type="Gene3D" id="2.170.140.10">
    <property type="entry name" value="Chitin binding domain"/>
    <property type="match status" value="2"/>
</dbReference>
<evidence type="ECO:0000256" key="2">
    <source>
        <dbReference type="ARBA" id="ARBA00022729"/>
    </source>
</evidence>
<feature type="compositionally biased region" description="Basic and acidic residues" evidence="6">
    <location>
        <begin position="142"/>
        <end position="154"/>
    </location>
</feature>
<sequence length="202" mass="22177">MSFEVSWLSLLILTGYLASTKAETFPQCANAPLDTFVMAIEDCASYIYCNGEDSFRDSCPESTYFDDRTQECAFDDEGVCLRNPDLVLPEEQTTAVSTPASEYASTGSADSSTSAADPATPSAESVTTPLPTSPKPSSPALERPHCDASGDGDHPHPQRCEYYYRCLSGYLTIVRCPYKHGWDLPTKQCRPIGEAHCFSYRH</sequence>
<dbReference type="SMART" id="SM00494">
    <property type="entry name" value="ChtBD2"/>
    <property type="match status" value="2"/>
</dbReference>
<dbReference type="PROSITE" id="PS50940">
    <property type="entry name" value="CHIT_BIND_II"/>
    <property type="match status" value="2"/>
</dbReference>
<organism evidence="9 10">
    <name type="scientific">Drosophila erecta</name>
    <name type="common">Fruit fly</name>
    <dbReference type="NCBI Taxonomy" id="7220"/>
    <lineage>
        <taxon>Eukaryota</taxon>
        <taxon>Metazoa</taxon>
        <taxon>Ecdysozoa</taxon>
        <taxon>Arthropoda</taxon>
        <taxon>Hexapoda</taxon>
        <taxon>Insecta</taxon>
        <taxon>Pterygota</taxon>
        <taxon>Neoptera</taxon>
        <taxon>Endopterygota</taxon>
        <taxon>Diptera</taxon>
        <taxon>Brachycera</taxon>
        <taxon>Muscomorpha</taxon>
        <taxon>Ephydroidea</taxon>
        <taxon>Drosophilidae</taxon>
        <taxon>Drosophila</taxon>
        <taxon>Sophophora</taxon>
    </lineage>
</organism>
<proteinExistence type="predicted"/>
<dbReference type="InterPro" id="IPR002557">
    <property type="entry name" value="Chitin-bd_dom"/>
</dbReference>
<reference evidence="9 10" key="1">
    <citation type="journal article" date="2007" name="Nature">
        <title>Evolution of genes and genomes on the Drosophila phylogeny.</title>
        <authorList>
            <consortium name="Drosophila 12 Genomes Consortium"/>
            <person name="Clark A.G."/>
            <person name="Eisen M.B."/>
            <person name="Smith D.R."/>
            <person name="Bergman C.M."/>
            <person name="Oliver B."/>
            <person name="Markow T.A."/>
            <person name="Kaufman T.C."/>
            <person name="Kellis M."/>
            <person name="Gelbart W."/>
            <person name="Iyer V.N."/>
            <person name="Pollard D.A."/>
            <person name="Sackton T.B."/>
            <person name="Larracuente A.M."/>
            <person name="Singh N.D."/>
            <person name="Abad J.P."/>
            <person name="Abt D.N."/>
            <person name="Adryan B."/>
            <person name="Aguade M."/>
            <person name="Akashi H."/>
            <person name="Anderson W.W."/>
            <person name="Aquadro C.F."/>
            <person name="Ardell D.H."/>
            <person name="Arguello R."/>
            <person name="Artieri C.G."/>
            <person name="Barbash D.A."/>
            <person name="Barker D."/>
            <person name="Barsanti P."/>
            <person name="Batterham P."/>
            <person name="Batzoglou S."/>
            <person name="Begun D."/>
            <person name="Bhutkar A."/>
            <person name="Blanco E."/>
            <person name="Bosak S.A."/>
            <person name="Bradley R.K."/>
            <person name="Brand A.D."/>
            <person name="Brent M.R."/>
            <person name="Brooks A.N."/>
            <person name="Brown R.H."/>
            <person name="Butlin R.K."/>
            <person name="Caggese C."/>
            <person name="Calvi B.R."/>
            <person name="Bernardo de Carvalho A."/>
            <person name="Caspi A."/>
            <person name="Castrezana S."/>
            <person name="Celniker S.E."/>
            <person name="Chang J.L."/>
            <person name="Chapple C."/>
            <person name="Chatterji S."/>
            <person name="Chinwalla A."/>
            <person name="Civetta A."/>
            <person name="Clifton S.W."/>
            <person name="Comeron J.M."/>
            <person name="Costello J.C."/>
            <person name="Coyne J.A."/>
            <person name="Daub J."/>
            <person name="David R.G."/>
            <person name="Delcher A.L."/>
            <person name="Delehaunty K."/>
            <person name="Do C.B."/>
            <person name="Ebling H."/>
            <person name="Edwards K."/>
            <person name="Eickbush T."/>
            <person name="Evans J.D."/>
            <person name="Filipski A."/>
            <person name="Findeiss S."/>
            <person name="Freyhult E."/>
            <person name="Fulton L."/>
            <person name="Fulton R."/>
            <person name="Garcia A.C."/>
            <person name="Gardiner A."/>
            <person name="Garfield D.A."/>
            <person name="Garvin B.E."/>
            <person name="Gibson G."/>
            <person name="Gilbert D."/>
            <person name="Gnerre S."/>
            <person name="Godfrey J."/>
            <person name="Good R."/>
            <person name="Gotea V."/>
            <person name="Gravely B."/>
            <person name="Greenberg A.J."/>
            <person name="Griffiths-Jones S."/>
            <person name="Gross S."/>
            <person name="Guigo R."/>
            <person name="Gustafson E.A."/>
            <person name="Haerty W."/>
            <person name="Hahn M.W."/>
            <person name="Halligan D.L."/>
            <person name="Halpern A.L."/>
            <person name="Halter G.M."/>
            <person name="Han M.V."/>
            <person name="Heger A."/>
            <person name="Hillier L."/>
            <person name="Hinrichs A.S."/>
            <person name="Holmes I."/>
            <person name="Hoskins R.A."/>
            <person name="Hubisz M.J."/>
            <person name="Hultmark D."/>
            <person name="Huntley M.A."/>
            <person name="Jaffe D.B."/>
            <person name="Jagadeeshan S."/>
            <person name="Jeck W.R."/>
            <person name="Johnson J."/>
            <person name="Jones C.D."/>
            <person name="Jordan W.C."/>
            <person name="Karpen G.H."/>
            <person name="Kataoka E."/>
            <person name="Keightley P.D."/>
            <person name="Kheradpour P."/>
            <person name="Kirkness E.F."/>
            <person name="Koerich L.B."/>
            <person name="Kristiansen K."/>
            <person name="Kudrna D."/>
            <person name="Kulathinal R.J."/>
            <person name="Kumar S."/>
            <person name="Kwok R."/>
            <person name="Lander E."/>
            <person name="Langley C.H."/>
            <person name="Lapoint R."/>
            <person name="Lazzaro B.P."/>
            <person name="Lee S.J."/>
            <person name="Levesque L."/>
            <person name="Li R."/>
            <person name="Lin C.F."/>
            <person name="Lin M.F."/>
            <person name="Lindblad-Toh K."/>
            <person name="Llopart A."/>
            <person name="Long M."/>
            <person name="Low L."/>
            <person name="Lozovsky E."/>
            <person name="Lu J."/>
            <person name="Luo M."/>
            <person name="Machado C.A."/>
            <person name="Makalowski W."/>
            <person name="Marzo M."/>
            <person name="Matsuda M."/>
            <person name="Matzkin L."/>
            <person name="McAllister B."/>
            <person name="McBride C.S."/>
            <person name="McKernan B."/>
            <person name="McKernan K."/>
            <person name="Mendez-Lago M."/>
            <person name="Minx P."/>
            <person name="Mollenhauer M.U."/>
            <person name="Montooth K."/>
            <person name="Mount S.M."/>
            <person name="Mu X."/>
            <person name="Myers E."/>
            <person name="Negre B."/>
            <person name="Newfeld S."/>
            <person name="Nielsen R."/>
            <person name="Noor M.A."/>
            <person name="O'Grady P."/>
            <person name="Pachter L."/>
            <person name="Papaceit M."/>
            <person name="Parisi M.J."/>
            <person name="Parisi M."/>
            <person name="Parts L."/>
            <person name="Pedersen J.S."/>
            <person name="Pesole G."/>
            <person name="Phillippy A.M."/>
            <person name="Ponting C.P."/>
            <person name="Pop M."/>
            <person name="Porcelli D."/>
            <person name="Powell J.R."/>
            <person name="Prohaska S."/>
            <person name="Pruitt K."/>
            <person name="Puig M."/>
            <person name="Quesneville H."/>
            <person name="Ram K.R."/>
            <person name="Rand D."/>
            <person name="Rasmussen M.D."/>
            <person name="Reed L.K."/>
            <person name="Reenan R."/>
            <person name="Reily A."/>
            <person name="Remington K.A."/>
            <person name="Rieger T.T."/>
            <person name="Ritchie M.G."/>
            <person name="Robin C."/>
            <person name="Rogers Y.H."/>
            <person name="Rohde C."/>
            <person name="Rozas J."/>
            <person name="Rubenfield M.J."/>
            <person name="Ruiz A."/>
            <person name="Russo S."/>
            <person name="Salzberg S.L."/>
            <person name="Sanchez-Gracia A."/>
            <person name="Saranga D.J."/>
            <person name="Sato H."/>
            <person name="Schaeffer S.W."/>
            <person name="Schatz M.C."/>
            <person name="Schlenke T."/>
            <person name="Schwartz R."/>
            <person name="Segarra C."/>
            <person name="Singh R.S."/>
            <person name="Sirot L."/>
            <person name="Sirota M."/>
            <person name="Sisneros N.B."/>
            <person name="Smith C.D."/>
            <person name="Smith T.F."/>
            <person name="Spieth J."/>
            <person name="Stage D.E."/>
            <person name="Stark A."/>
            <person name="Stephan W."/>
            <person name="Strausberg R.L."/>
            <person name="Strempel S."/>
            <person name="Sturgill D."/>
            <person name="Sutton G."/>
            <person name="Sutton G.G."/>
            <person name="Tao W."/>
            <person name="Teichmann S."/>
            <person name="Tobari Y.N."/>
            <person name="Tomimura Y."/>
            <person name="Tsolas J.M."/>
            <person name="Valente V.L."/>
            <person name="Venter E."/>
            <person name="Venter J.C."/>
            <person name="Vicario S."/>
            <person name="Vieira F.G."/>
            <person name="Vilella A.J."/>
            <person name="Villasante A."/>
            <person name="Walenz B."/>
            <person name="Wang J."/>
            <person name="Wasserman M."/>
            <person name="Watts T."/>
            <person name="Wilson D."/>
            <person name="Wilson R.K."/>
            <person name="Wing R.A."/>
            <person name="Wolfner M.F."/>
            <person name="Wong A."/>
            <person name="Wong G.K."/>
            <person name="Wu C.I."/>
            <person name="Wu G."/>
            <person name="Yamamoto D."/>
            <person name="Yang H.P."/>
            <person name="Yang S.P."/>
            <person name="Yorke J.A."/>
            <person name="Yoshida K."/>
            <person name="Zdobnov E."/>
            <person name="Zhang P."/>
            <person name="Zhang Y."/>
            <person name="Zimin A.V."/>
            <person name="Baldwin J."/>
            <person name="Abdouelleil A."/>
            <person name="Abdulkadir J."/>
            <person name="Abebe A."/>
            <person name="Abera B."/>
            <person name="Abreu J."/>
            <person name="Acer S.C."/>
            <person name="Aftuck L."/>
            <person name="Alexander A."/>
            <person name="An P."/>
            <person name="Anderson E."/>
            <person name="Anderson S."/>
            <person name="Arachi H."/>
            <person name="Azer M."/>
            <person name="Bachantsang P."/>
            <person name="Barry A."/>
            <person name="Bayul T."/>
            <person name="Berlin A."/>
            <person name="Bessette D."/>
            <person name="Bloom T."/>
            <person name="Blye J."/>
            <person name="Boguslavskiy L."/>
            <person name="Bonnet C."/>
            <person name="Boukhgalter B."/>
            <person name="Bourzgui I."/>
            <person name="Brown A."/>
            <person name="Cahill P."/>
            <person name="Channer S."/>
            <person name="Cheshatsang Y."/>
            <person name="Chuda L."/>
            <person name="Citroen M."/>
            <person name="Collymore A."/>
            <person name="Cooke P."/>
            <person name="Costello M."/>
            <person name="D'Aco K."/>
            <person name="Daza R."/>
            <person name="De Haan G."/>
            <person name="DeGray S."/>
            <person name="DeMaso C."/>
            <person name="Dhargay N."/>
            <person name="Dooley K."/>
            <person name="Dooley E."/>
            <person name="Doricent M."/>
            <person name="Dorje P."/>
            <person name="Dorjee K."/>
            <person name="Dupes A."/>
            <person name="Elong R."/>
            <person name="Falk J."/>
            <person name="Farina A."/>
            <person name="Faro S."/>
            <person name="Ferguson D."/>
            <person name="Fisher S."/>
            <person name="Foley C.D."/>
            <person name="Franke A."/>
            <person name="Friedrich D."/>
            <person name="Gadbois L."/>
            <person name="Gearin G."/>
            <person name="Gearin C.R."/>
            <person name="Giannoukos G."/>
            <person name="Goode T."/>
            <person name="Graham J."/>
            <person name="Grandbois E."/>
            <person name="Grewal S."/>
            <person name="Gyaltsen K."/>
            <person name="Hafez N."/>
            <person name="Hagos B."/>
            <person name="Hall J."/>
            <person name="Henson C."/>
            <person name="Hollinger A."/>
            <person name="Honan T."/>
            <person name="Huard M.D."/>
            <person name="Hughes L."/>
            <person name="Hurhula B."/>
            <person name="Husby M.E."/>
            <person name="Kamat A."/>
            <person name="Kanga B."/>
            <person name="Kashin S."/>
            <person name="Khazanovich D."/>
            <person name="Kisner P."/>
            <person name="Lance K."/>
            <person name="Lara M."/>
            <person name="Lee W."/>
            <person name="Lennon N."/>
            <person name="Letendre F."/>
            <person name="LeVine R."/>
            <person name="Lipovsky A."/>
            <person name="Liu X."/>
            <person name="Liu J."/>
            <person name="Liu S."/>
            <person name="Lokyitsang T."/>
            <person name="Lokyitsang Y."/>
            <person name="Lubonja R."/>
            <person name="Lui A."/>
            <person name="MacDonald P."/>
            <person name="Magnisalis V."/>
            <person name="Maru K."/>
            <person name="Matthews C."/>
            <person name="McCusker W."/>
            <person name="McDonough S."/>
            <person name="Mehta T."/>
            <person name="Meldrim J."/>
            <person name="Meneus L."/>
            <person name="Mihai O."/>
            <person name="Mihalev A."/>
            <person name="Mihova T."/>
            <person name="Mittelman R."/>
            <person name="Mlenga V."/>
            <person name="Montmayeur A."/>
            <person name="Mulrain L."/>
            <person name="Navidi A."/>
            <person name="Naylor J."/>
            <person name="Negash T."/>
            <person name="Nguyen T."/>
            <person name="Nguyen N."/>
            <person name="Nicol R."/>
            <person name="Norbu C."/>
            <person name="Norbu N."/>
            <person name="Novod N."/>
            <person name="O'Neill B."/>
            <person name="Osman S."/>
            <person name="Markiewicz E."/>
            <person name="Oyono O.L."/>
            <person name="Patti C."/>
            <person name="Phunkhang P."/>
            <person name="Pierre F."/>
            <person name="Priest M."/>
            <person name="Raghuraman S."/>
            <person name="Rege F."/>
            <person name="Reyes R."/>
            <person name="Rise C."/>
            <person name="Rogov P."/>
            <person name="Ross K."/>
            <person name="Ryan E."/>
            <person name="Settipalli S."/>
            <person name="Shea T."/>
            <person name="Sherpa N."/>
            <person name="Shi L."/>
            <person name="Shih D."/>
            <person name="Sparrow T."/>
            <person name="Spaulding J."/>
            <person name="Stalker J."/>
            <person name="Stange-Thomann N."/>
            <person name="Stavropoulos S."/>
            <person name="Stone C."/>
            <person name="Strader C."/>
            <person name="Tesfaye S."/>
            <person name="Thomson T."/>
            <person name="Thoulutsang Y."/>
            <person name="Thoulutsang D."/>
            <person name="Topham K."/>
            <person name="Topping I."/>
            <person name="Tsamla T."/>
            <person name="Vassiliev H."/>
            <person name="Vo A."/>
            <person name="Wangchuk T."/>
            <person name="Wangdi T."/>
            <person name="Weiand M."/>
            <person name="Wilkinson J."/>
            <person name="Wilson A."/>
            <person name="Yadav S."/>
            <person name="Young G."/>
            <person name="Yu Q."/>
            <person name="Zembek L."/>
            <person name="Zhong D."/>
            <person name="Zimmer A."/>
            <person name="Zwirko Z."/>
            <person name="Jaffe D.B."/>
            <person name="Alvarez P."/>
            <person name="Brockman W."/>
            <person name="Butler J."/>
            <person name="Chin C."/>
            <person name="Gnerre S."/>
            <person name="Grabherr M."/>
            <person name="Kleber M."/>
            <person name="Mauceli E."/>
            <person name="MacCallum I."/>
        </authorList>
    </citation>
    <scope>NUCLEOTIDE SEQUENCE [LARGE SCALE GENOMIC DNA]</scope>
    <source>
        <strain evidence="9 10">TSC#14021-0224.01</strain>
    </source>
</reference>
<evidence type="ECO:0000256" key="5">
    <source>
        <dbReference type="ARBA" id="ARBA00023180"/>
    </source>
</evidence>
<keyword evidence="1" id="KW-0147">Chitin-binding</keyword>
<dbReference type="eggNOG" id="ENOG502TCU0">
    <property type="taxonomic scope" value="Eukaryota"/>
</dbReference>
<keyword evidence="3" id="KW-0677">Repeat</keyword>
<dbReference type="GO" id="GO:0008061">
    <property type="term" value="F:chitin binding"/>
    <property type="evidence" value="ECO:0007669"/>
    <property type="project" value="UniProtKB-KW"/>
</dbReference>
<gene>
    <name evidence="9" type="primary">Dere\GG13771</name>
    <name evidence="9" type="synonym">dere_GLEANR_14006</name>
    <name evidence="9" type="synonym">GG13771</name>
    <name evidence="9" type="ORF">Dere_GG13771</name>
</gene>
<dbReference type="EMBL" id="CH954178">
    <property type="protein sequence ID" value="EDV51676.1"/>
    <property type="molecule type" value="Genomic_DNA"/>
</dbReference>
<evidence type="ECO:0000256" key="7">
    <source>
        <dbReference type="SAM" id="SignalP"/>
    </source>
</evidence>
<feature type="domain" description="Chitin-binding type-2" evidence="8">
    <location>
        <begin position="25"/>
        <end position="82"/>
    </location>
</feature>
<keyword evidence="10" id="KW-1185">Reference proteome</keyword>
<dbReference type="InterPro" id="IPR051940">
    <property type="entry name" value="Chitin_bind-dev_reg"/>
</dbReference>
<dbReference type="SUPFAM" id="SSF57625">
    <property type="entry name" value="Invertebrate chitin-binding proteins"/>
    <property type="match status" value="2"/>
</dbReference>
<dbReference type="PhylomeDB" id="B3NHF0"/>
<dbReference type="HOGENOM" id="CLU_1403849_0_0_1"/>
<evidence type="ECO:0000313" key="9">
    <source>
        <dbReference type="EMBL" id="EDV51676.1"/>
    </source>
</evidence>
<dbReference type="OMA" id="YCNGEDS"/>
<protein>
    <recommendedName>
        <fullName evidence="8">Chitin-binding type-2 domain-containing protein</fullName>
    </recommendedName>
</protein>
<dbReference type="InterPro" id="IPR036508">
    <property type="entry name" value="Chitin-bd_dom_sf"/>
</dbReference>
<reference evidence="9 10" key="2">
    <citation type="journal article" date="2008" name="Bioinformatics">
        <title>Assembly reconciliation.</title>
        <authorList>
            <person name="Zimin A.V."/>
            <person name="Smith D.R."/>
            <person name="Sutton G."/>
            <person name="Yorke J.A."/>
        </authorList>
    </citation>
    <scope>NUCLEOTIDE SEQUENCE [LARGE SCALE GENOMIC DNA]</scope>
    <source>
        <strain evidence="9 10">TSC#14021-0224.01</strain>
    </source>
</reference>
<dbReference type="GO" id="GO:0005576">
    <property type="term" value="C:extracellular region"/>
    <property type="evidence" value="ECO:0007669"/>
    <property type="project" value="InterPro"/>
</dbReference>
<dbReference type="OrthoDB" id="7992385at2759"/>
<evidence type="ECO:0000256" key="3">
    <source>
        <dbReference type="ARBA" id="ARBA00022737"/>
    </source>
</evidence>
<evidence type="ECO:0000256" key="6">
    <source>
        <dbReference type="SAM" id="MobiDB-lite"/>
    </source>
</evidence>
<keyword evidence="2 7" id="KW-0732">Signal</keyword>
<evidence type="ECO:0000313" key="10">
    <source>
        <dbReference type="Proteomes" id="UP000008711"/>
    </source>
</evidence>
<dbReference type="Proteomes" id="UP000008711">
    <property type="component" value="Unassembled WGS sequence"/>
</dbReference>
<accession>B3NHF0</accession>
<keyword evidence="4" id="KW-1015">Disulfide bond</keyword>
<evidence type="ECO:0000256" key="1">
    <source>
        <dbReference type="ARBA" id="ARBA00022669"/>
    </source>
</evidence>
<dbReference type="PANTHER" id="PTHR23301:SF0">
    <property type="entry name" value="CHITIN-BINDING TYPE-2 DOMAIN-CONTAINING PROTEIN-RELATED"/>
    <property type="match status" value="1"/>
</dbReference>
<dbReference type="Pfam" id="PF01607">
    <property type="entry name" value="CBM_14"/>
    <property type="match status" value="2"/>
</dbReference>
<evidence type="ECO:0000259" key="8">
    <source>
        <dbReference type="PROSITE" id="PS50940"/>
    </source>
</evidence>
<keyword evidence="5" id="KW-0325">Glycoprotein</keyword>
<feature type="chain" id="PRO_5002792356" description="Chitin-binding type-2 domain-containing protein" evidence="7">
    <location>
        <begin position="23"/>
        <end position="202"/>
    </location>
</feature>